<evidence type="ECO:0000256" key="1">
    <source>
        <dbReference type="SAM" id="MobiDB-lite"/>
    </source>
</evidence>
<evidence type="ECO:0000313" key="3">
    <source>
        <dbReference type="Proteomes" id="UP000011996"/>
    </source>
</evidence>
<sequence>MRLCNVAVQNRDASPIFPNGGENERRKSAPRSPSTI</sequence>
<comment type="caution">
    <text evidence="2">The sequence shown here is derived from an EMBL/GenBank/DDBJ whole genome shotgun (WGS) entry which is preliminary data.</text>
</comment>
<reference evidence="2 3" key="1">
    <citation type="journal article" date="2013" name="Mar. Genomics">
        <title>Expression of sulfatases in Rhodopirellula baltica and the diversity of sulfatases in the genus Rhodopirellula.</title>
        <authorList>
            <person name="Wegner C.E."/>
            <person name="Richter-Heitmann T."/>
            <person name="Klindworth A."/>
            <person name="Klockow C."/>
            <person name="Richter M."/>
            <person name="Achstetter T."/>
            <person name="Glockner F.O."/>
            <person name="Harder J."/>
        </authorList>
    </citation>
    <scope>NUCLEOTIDE SEQUENCE [LARGE SCALE GENOMIC DNA]</scope>
    <source>
        <strain evidence="2 3">SH398</strain>
    </source>
</reference>
<organism evidence="2 3">
    <name type="scientific">Rhodopirellula europaea SH398</name>
    <dbReference type="NCBI Taxonomy" id="1263868"/>
    <lineage>
        <taxon>Bacteria</taxon>
        <taxon>Pseudomonadati</taxon>
        <taxon>Planctomycetota</taxon>
        <taxon>Planctomycetia</taxon>
        <taxon>Pirellulales</taxon>
        <taxon>Pirellulaceae</taxon>
        <taxon>Rhodopirellula</taxon>
    </lineage>
</organism>
<dbReference type="Proteomes" id="UP000011996">
    <property type="component" value="Unassembled WGS sequence"/>
</dbReference>
<gene>
    <name evidence="2" type="ORF">RESH_03636</name>
</gene>
<dbReference type="EMBL" id="ANOF01000115">
    <property type="protein sequence ID" value="EMI25788.1"/>
    <property type="molecule type" value="Genomic_DNA"/>
</dbReference>
<evidence type="ECO:0000313" key="2">
    <source>
        <dbReference type="EMBL" id="EMI25788.1"/>
    </source>
</evidence>
<feature type="region of interest" description="Disordered" evidence="1">
    <location>
        <begin position="1"/>
        <end position="36"/>
    </location>
</feature>
<protein>
    <submittedName>
        <fullName evidence="2">Uncharacterized protein</fullName>
    </submittedName>
</protein>
<accession>M5S2F4</accession>
<proteinExistence type="predicted"/>
<name>M5S2F4_9BACT</name>
<dbReference type="AlphaFoldDB" id="M5S2F4"/>